<organism evidence="2">
    <name type="scientific">uncultured Thiotrichaceae bacterium</name>
    <dbReference type="NCBI Taxonomy" id="298394"/>
    <lineage>
        <taxon>Bacteria</taxon>
        <taxon>Pseudomonadati</taxon>
        <taxon>Pseudomonadota</taxon>
        <taxon>Gammaproteobacteria</taxon>
        <taxon>Thiotrichales</taxon>
        <taxon>Thiotrichaceae</taxon>
        <taxon>environmental samples</taxon>
    </lineage>
</organism>
<protein>
    <recommendedName>
        <fullName evidence="1">YchJ-like middle NTF2-like domain-containing protein</fullName>
    </recommendedName>
</protein>
<dbReference type="AlphaFoldDB" id="A0A6S6U9F7"/>
<evidence type="ECO:0000313" key="2">
    <source>
        <dbReference type="EMBL" id="CAA6826907.1"/>
    </source>
</evidence>
<name>A0A6S6U9F7_9GAMM</name>
<evidence type="ECO:0000259" key="1">
    <source>
        <dbReference type="Pfam" id="PF17775"/>
    </source>
</evidence>
<dbReference type="Pfam" id="PF17775">
    <property type="entry name" value="YchJ_M-like"/>
    <property type="match status" value="1"/>
</dbReference>
<proteinExistence type="predicted"/>
<accession>A0A6S6U9F7</accession>
<feature type="domain" description="YchJ-like middle NTF2-like" evidence="1">
    <location>
        <begin position="1"/>
        <end position="89"/>
    </location>
</feature>
<dbReference type="Gene3D" id="3.10.450.50">
    <property type="match status" value="1"/>
</dbReference>
<reference evidence="2" key="1">
    <citation type="submission" date="2020-01" db="EMBL/GenBank/DDBJ databases">
        <authorList>
            <person name="Meier V. D."/>
            <person name="Meier V D."/>
        </authorList>
    </citation>
    <scope>NUCLEOTIDE SEQUENCE</scope>
    <source>
        <strain evidence="2">HLG_WM_MAG_07</strain>
    </source>
</reference>
<dbReference type="InterPro" id="IPR032710">
    <property type="entry name" value="NTF2-like_dom_sf"/>
</dbReference>
<dbReference type="SUPFAM" id="SSF54427">
    <property type="entry name" value="NTF2-like"/>
    <property type="match status" value="1"/>
</dbReference>
<dbReference type="InterPro" id="IPR048469">
    <property type="entry name" value="YchJ-like_M"/>
</dbReference>
<dbReference type="EMBL" id="CACVAY010000139">
    <property type="protein sequence ID" value="CAA6826907.1"/>
    <property type="molecule type" value="Genomic_DNA"/>
</dbReference>
<sequence>MRSRYTAYTLEKWNYIYKTWAKDTRPSLPSLRQLDKMTWLNLKILQSSQTEAEGTVEFIASYQGAQGIQQMHEISTFVRSKGRWVYLDGDFNAQVG</sequence>
<gene>
    <name evidence="2" type="ORF">HELGO_WM8319</name>
</gene>